<accession>A0A0F4GJD4</accession>
<dbReference type="EMBL" id="LAFY01000490">
    <property type="protein sequence ID" value="KJX97393.1"/>
    <property type="molecule type" value="Genomic_DNA"/>
</dbReference>
<dbReference type="AlphaFoldDB" id="A0A0F4GJD4"/>
<proteinExistence type="predicted"/>
<dbReference type="STRING" id="1047168.A0A0F4GJD4"/>
<comment type="caution">
    <text evidence="2">The sequence shown here is derived from an EMBL/GenBank/DDBJ whole genome shotgun (WGS) entry which is preliminary data.</text>
</comment>
<feature type="region of interest" description="Disordered" evidence="1">
    <location>
        <begin position="89"/>
        <end position="124"/>
    </location>
</feature>
<reference evidence="2 3" key="1">
    <citation type="submission" date="2015-03" db="EMBL/GenBank/DDBJ databases">
        <title>RNA-seq based gene annotation and comparative genomics of four Zymoseptoria species reveal species-specific pathogenicity related genes and transposable element activity.</title>
        <authorList>
            <person name="Grandaubert J."/>
            <person name="Bhattacharyya A."/>
            <person name="Stukenbrock E.H."/>
        </authorList>
    </citation>
    <scope>NUCLEOTIDE SEQUENCE [LARGE SCALE GENOMIC DNA]</scope>
    <source>
        <strain evidence="2 3">Zb18110</strain>
    </source>
</reference>
<protein>
    <submittedName>
        <fullName evidence="2">Uncharacterized protein</fullName>
    </submittedName>
</protein>
<sequence length="197" mass="21424">MATVSEFGCKKCPCCGNGVKKMFGCPHVQCHCGTHLCPPPVQTANTLSPLLPPTPFPSISPELQRQRNVQYARDFPPFDPNFALPSRGAATGSSIAPSASPINIDGGSEHQREASGLNLGPEAEHDGQTQVWACDHQWTSFEHVDDRHDHGDVRYVECNRCSKSCPDGRDASMCDECGLLVCDDCKADYQAARNHVQ</sequence>
<organism evidence="2 3">
    <name type="scientific">Zymoseptoria brevis</name>
    <dbReference type="NCBI Taxonomy" id="1047168"/>
    <lineage>
        <taxon>Eukaryota</taxon>
        <taxon>Fungi</taxon>
        <taxon>Dikarya</taxon>
        <taxon>Ascomycota</taxon>
        <taxon>Pezizomycotina</taxon>
        <taxon>Dothideomycetes</taxon>
        <taxon>Dothideomycetidae</taxon>
        <taxon>Mycosphaerellales</taxon>
        <taxon>Mycosphaerellaceae</taxon>
        <taxon>Zymoseptoria</taxon>
    </lineage>
</organism>
<feature type="compositionally biased region" description="Low complexity" evidence="1">
    <location>
        <begin position="89"/>
        <end position="102"/>
    </location>
</feature>
<evidence type="ECO:0000313" key="3">
    <source>
        <dbReference type="Proteomes" id="UP000033647"/>
    </source>
</evidence>
<evidence type="ECO:0000313" key="2">
    <source>
        <dbReference type="EMBL" id="KJX97393.1"/>
    </source>
</evidence>
<evidence type="ECO:0000256" key="1">
    <source>
        <dbReference type="SAM" id="MobiDB-lite"/>
    </source>
</evidence>
<name>A0A0F4GJD4_9PEZI</name>
<gene>
    <name evidence="2" type="ORF">TI39_contig498g00013</name>
</gene>
<dbReference type="OrthoDB" id="3650417at2759"/>
<keyword evidence="3" id="KW-1185">Reference proteome</keyword>
<dbReference type="Proteomes" id="UP000033647">
    <property type="component" value="Unassembled WGS sequence"/>
</dbReference>